<evidence type="ECO:0000313" key="11">
    <source>
        <dbReference type="Proteomes" id="UP000198406"/>
    </source>
</evidence>
<keyword evidence="11" id="KW-1185">Reference proteome</keyword>
<proteinExistence type="inferred from homology"/>
<dbReference type="InterPro" id="IPR019821">
    <property type="entry name" value="Kinesin_motor_CS"/>
</dbReference>
<feature type="coiled-coil region" evidence="7">
    <location>
        <begin position="863"/>
        <end position="940"/>
    </location>
</feature>
<dbReference type="SUPFAM" id="SSF52540">
    <property type="entry name" value="P-loop containing nucleoside triphosphate hydrolases"/>
    <property type="match status" value="1"/>
</dbReference>
<evidence type="ECO:0000313" key="10">
    <source>
        <dbReference type="EMBL" id="GAX21718.1"/>
    </source>
</evidence>
<comment type="caution">
    <text evidence="10">The sequence shown here is derived from an EMBL/GenBank/DDBJ whole genome shotgun (WGS) entry which is preliminary data.</text>
</comment>
<dbReference type="InterPro" id="IPR027417">
    <property type="entry name" value="P-loop_NTPase"/>
</dbReference>
<keyword evidence="3 6" id="KW-0547">Nucleotide-binding</keyword>
<feature type="coiled-coil region" evidence="7">
    <location>
        <begin position="1128"/>
        <end position="1155"/>
    </location>
</feature>
<organism evidence="10 11">
    <name type="scientific">Fistulifera solaris</name>
    <name type="common">Oleaginous diatom</name>
    <dbReference type="NCBI Taxonomy" id="1519565"/>
    <lineage>
        <taxon>Eukaryota</taxon>
        <taxon>Sar</taxon>
        <taxon>Stramenopiles</taxon>
        <taxon>Ochrophyta</taxon>
        <taxon>Bacillariophyta</taxon>
        <taxon>Bacillariophyceae</taxon>
        <taxon>Bacillariophycidae</taxon>
        <taxon>Naviculales</taxon>
        <taxon>Naviculaceae</taxon>
        <taxon>Fistulifera</taxon>
    </lineage>
</organism>
<accession>A0A1Z5K712</accession>
<dbReference type="InterPro" id="IPR036961">
    <property type="entry name" value="Kinesin_motor_dom_sf"/>
</dbReference>
<keyword evidence="5 7" id="KW-0175">Coiled coil</keyword>
<evidence type="ECO:0000256" key="4">
    <source>
        <dbReference type="ARBA" id="ARBA00022840"/>
    </source>
</evidence>
<dbReference type="OrthoDB" id="3176171at2759"/>
<evidence type="ECO:0000256" key="6">
    <source>
        <dbReference type="PROSITE-ProRule" id="PRU00283"/>
    </source>
</evidence>
<feature type="coiled-coil region" evidence="7">
    <location>
        <begin position="520"/>
        <end position="664"/>
    </location>
</feature>
<keyword evidence="2" id="KW-0963">Cytoplasm</keyword>
<dbReference type="GO" id="GO:0005875">
    <property type="term" value="C:microtubule associated complex"/>
    <property type="evidence" value="ECO:0007669"/>
    <property type="project" value="TreeGrafter"/>
</dbReference>
<evidence type="ECO:0000256" key="5">
    <source>
        <dbReference type="ARBA" id="ARBA00023054"/>
    </source>
</evidence>
<dbReference type="GO" id="GO:0008017">
    <property type="term" value="F:microtubule binding"/>
    <property type="evidence" value="ECO:0007669"/>
    <property type="project" value="InterPro"/>
</dbReference>
<dbReference type="GO" id="GO:0005737">
    <property type="term" value="C:cytoplasm"/>
    <property type="evidence" value="ECO:0007669"/>
    <property type="project" value="UniProtKB-SubCell"/>
</dbReference>
<keyword evidence="6" id="KW-0505">Motor protein</keyword>
<sequence length="1628" mass="183006">MTSSRVRVAVRVRPLGHQEVAQGGTHVVTARHPEIRLGERRFTFDSVFDTSVSQAALFEEVSGPLQTSFLDGYNATIMAYGQTGSGKTFTMGSEAHSELEITDSTGLIPRFMNGLFEELEQRRGTNALSRYKVEASFLEVYGEDVHDLLLESRPSLPLREGANGGIVCPGLTMRHVQTAEQAVEVLHDGTKNRTTAATLMNLTSSRSHAVFTVTLTQTASLPNSDVEVTTTSRFTFVDLAGSERLKKTGAEGTRAKEGIKINEGLLALGNVINALADDERLLEGKKMHVPYRQSKLTRLLQDALGGNSQTLFLACISPSDTNASESLSTLHYANRARNIKNAPTKNVDSNVLEMQRLQAYNNILQSELVKLRFGGGENPELSVDELLLKSEVNDYLSRLHQIAMTSIDGSSLPSGFGTSHHAPVSLTSPKPNKVRPCPSSVLRDISPNKSIFEHCDADMLTEVNPDEEMSILNHLLELQQKTQDFDDSKKKDDEELKAVTGELVEQEAMLLQLRDSLKVYHHMKDQYEKLMVEVQHLETEKAQLADQLEKAKSDPSAGCSVAIKMNLEKVEQNLARARDETRKYRQMCKKAEQEQQKCLVLERKVSELKSKSAALVRKQKASAAQFRDYTESKQREIAALKRKEKATEKKMSKLQSEIQIHRRNLDKRQVFCNKLSSKLKETETHLMKLLALRKKECRERNAKTGKQRATMVSKDANVQQGLAPADDEVLKSIKMLVDRVVSAAVTKECAKKKYQSRFNEYTQTMRLLVDQVKTLEEFKSTESGDSEDGLQQEAEQQIEDLELKIELLAGELELLSSELPADDDGANDASEHINQLLGDKEAPVLRSMLAAYLQELIHAEFENKQLSESIKRKESVVEGLESEIAQLSSRISILNSRDEEHETSLVEAEKQKLELANQSLSSKVAELEDKMKILKRLETEDRIERTKLASALERIALLEAALKQADVHNVSEMALQTMQGIWEKLGTSMEDREKVKEQIANCLDDTCNRKLDEAQKQLESSLSVLEHETAKMHFMYLSLAEDIPMLSEEQQPVYQQVEEVRTKLKSIEAWFETALKRRDEIVDQAQNVAASLELEIGSISNDLQIAISEAGASRDKYDVPIHLEDSFLSNCEAQLRHLRIEKSKATAKYASMQTETQKLIADMNLSESAILPMVHTYLEKQSLGLPSWWRNEIASAVTFSLVSENGFSRHTSVYVKHLSKLHEIITAVSLARGHLSAKLKGIVQKAQETLLDTVDEEIDAKEAYSSFHDALFRLPPLSREMINACSTEIDALLTGVQSMIQSEIEALTVVWEALDISSSKRGTFWGEIQESMRSIENSMSSVFDGDASSDCVWDLEEWILPAKEKATVTFLELEKLLFKLQTIHKEVERLSAKQDVKSRIISLDSEIRILNAKLAEFEETKCDKERLITKKATSSTLLKEERYRKQMQSKFSAKFAQLAALLKTWSIDDDGQFDPRLLSEEVRNLLANSNEIDSLVEKRTEFMHLRTIQPKTTNKRKADGDVQPRKIARIQSRDDEKPLPSSSRRDAKNVFQNVASSDIKKLSPPRAKKTHSSGKIQKAPRLPLANKVEAMQVAKGLSPKKKLTLPPFGHVLEKAFTPRDKNKENEII</sequence>
<dbReference type="Proteomes" id="UP000198406">
    <property type="component" value="Unassembled WGS sequence"/>
</dbReference>
<comment type="subcellular location">
    <subcellularLocation>
        <location evidence="1">Cytoplasm</location>
    </subcellularLocation>
</comment>
<dbReference type="GO" id="GO:0051231">
    <property type="term" value="P:spindle elongation"/>
    <property type="evidence" value="ECO:0007669"/>
    <property type="project" value="TreeGrafter"/>
</dbReference>
<dbReference type="PROSITE" id="PS50067">
    <property type="entry name" value="KINESIN_MOTOR_2"/>
    <property type="match status" value="1"/>
</dbReference>
<dbReference type="Pfam" id="PF25764">
    <property type="entry name" value="KIF21A_4th"/>
    <property type="match status" value="1"/>
</dbReference>
<evidence type="ECO:0000256" key="2">
    <source>
        <dbReference type="ARBA" id="ARBA00022490"/>
    </source>
</evidence>
<dbReference type="GO" id="GO:0003777">
    <property type="term" value="F:microtubule motor activity"/>
    <property type="evidence" value="ECO:0007669"/>
    <property type="project" value="InterPro"/>
</dbReference>
<evidence type="ECO:0000256" key="1">
    <source>
        <dbReference type="ARBA" id="ARBA00004496"/>
    </source>
</evidence>
<feature type="binding site" evidence="6">
    <location>
        <begin position="81"/>
        <end position="88"/>
    </location>
    <ligand>
        <name>ATP</name>
        <dbReference type="ChEBI" id="CHEBI:30616"/>
    </ligand>
</feature>
<dbReference type="GO" id="GO:0005524">
    <property type="term" value="F:ATP binding"/>
    <property type="evidence" value="ECO:0007669"/>
    <property type="project" value="UniProtKB-UniRule"/>
</dbReference>
<dbReference type="EMBL" id="BDSP01000171">
    <property type="protein sequence ID" value="GAX21718.1"/>
    <property type="molecule type" value="Genomic_DNA"/>
</dbReference>
<dbReference type="GO" id="GO:0007018">
    <property type="term" value="P:microtubule-based movement"/>
    <property type="evidence" value="ECO:0007669"/>
    <property type="project" value="InterPro"/>
</dbReference>
<reference evidence="10 11" key="1">
    <citation type="journal article" date="2015" name="Plant Cell">
        <title>Oil accumulation by the oleaginous diatom Fistulifera solaris as revealed by the genome and transcriptome.</title>
        <authorList>
            <person name="Tanaka T."/>
            <person name="Maeda Y."/>
            <person name="Veluchamy A."/>
            <person name="Tanaka M."/>
            <person name="Abida H."/>
            <person name="Marechal E."/>
            <person name="Bowler C."/>
            <person name="Muto M."/>
            <person name="Sunaga Y."/>
            <person name="Tanaka M."/>
            <person name="Yoshino T."/>
            <person name="Taniguchi T."/>
            <person name="Fukuda Y."/>
            <person name="Nemoto M."/>
            <person name="Matsumoto M."/>
            <person name="Wong P.S."/>
            <person name="Aburatani S."/>
            <person name="Fujibuchi W."/>
        </authorList>
    </citation>
    <scope>NUCLEOTIDE SEQUENCE [LARGE SCALE GENOMIC DNA]</scope>
    <source>
        <strain evidence="10 11">JPCC DA0580</strain>
    </source>
</reference>
<keyword evidence="4 6" id="KW-0067">ATP-binding</keyword>
<dbReference type="PANTHER" id="PTHR47969">
    <property type="entry name" value="CHROMOSOME-ASSOCIATED KINESIN KIF4A-RELATED"/>
    <property type="match status" value="1"/>
</dbReference>
<feature type="coiled-coil region" evidence="7">
    <location>
        <begin position="1373"/>
        <end position="1420"/>
    </location>
</feature>
<dbReference type="PANTHER" id="PTHR47969:SF15">
    <property type="entry name" value="CHROMOSOME-ASSOCIATED KINESIN KIF4A-RELATED"/>
    <property type="match status" value="1"/>
</dbReference>
<feature type="region of interest" description="Disordered" evidence="8">
    <location>
        <begin position="414"/>
        <end position="438"/>
    </location>
</feature>
<evidence type="ECO:0000256" key="8">
    <source>
        <dbReference type="SAM" id="MobiDB-lite"/>
    </source>
</evidence>
<feature type="region of interest" description="Disordered" evidence="8">
    <location>
        <begin position="1507"/>
        <end position="1583"/>
    </location>
</feature>
<protein>
    <submittedName>
        <fullName evidence="10">Kinesin family member 4/21/27</fullName>
    </submittedName>
</protein>
<evidence type="ECO:0000256" key="3">
    <source>
        <dbReference type="ARBA" id="ARBA00022741"/>
    </source>
</evidence>
<gene>
    <name evidence="10" type="ORF">FisN_3Hh511</name>
</gene>
<dbReference type="SMART" id="SM00129">
    <property type="entry name" value="KISc"/>
    <property type="match status" value="1"/>
</dbReference>
<dbReference type="Pfam" id="PF00225">
    <property type="entry name" value="Kinesin"/>
    <property type="match status" value="1"/>
</dbReference>
<feature type="coiled-coil region" evidence="7">
    <location>
        <begin position="791"/>
        <end position="818"/>
    </location>
</feature>
<dbReference type="Gene3D" id="3.40.850.10">
    <property type="entry name" value="Kinesin motor domain"/>
    <property type="match status" value="1"/>
</dbReference>
<evidence type="ECO:0000256" key="7">
    <source>
        <dbReference type="SAM" id="Coils"/>
    </source>
</evidence>
<dbReference type="InterPro" id="IPR001752">
    <property type="entry name" value="Kinesin_motor_dom"/>
</dbReference>
<dbReference type="PROSITE" id="PS00411">
    <property type="entry name" value="KINESIN_MOTOR_1"/>
    <property type="match status" value="1"/>
</dbReference>
<feature type="domain" description="Kinesin motor" evidence="9">
    <location>
        <begin position="5"/>
        <end position="339"/>
    </location>
</feature>
<comment type="similarity">
    <text evidence="6">Belongs to the TRAFAC class myosin-kinesin ATPase superfamily. Kinesin family.</text>
</comment>
<name>A0A1Z5K712_FISSO</name>
<evidence type="ECO:0000259" key="9">
    <source>
        <dbReference type="PROSITE" id="PS50067"/>
    </source>
</evidence>
<feature type="compositionally biased region" description="Basic and acidic residues" evidence="8">
    <location>
        <begin position="1531"/>
        <end position="1548"/>
    </location>
</feature>
<dbReference type="InterPro" id="IPR027640">
    <property type="entry name" value="Kinesin-like_fam"/>
</dbReference>
<dbReference type="GO" id="GO:0007052">
    <property type="term" value="P:mitotic spindle organization"/>
    <property type="evidence" value="ECO:0007669"/>
    <property type="project" value="TreeGrafter"/>
</dbReference>
<dbReference type="PRINTS" id="PR00380">
    <property type="entry name" value="KINESINHEAVY"/>
</dbReference>
<dbReference type="InParanoid" id="A0A1Z5K712"/>